<dbReference type="InterPro" id="IPR007346">
    <property type="entry name" value="Endonuclease-I"/>
</dbReference>
<feature type="chain" id="PRO_5045314310" evidence="4">
    <location>
        <begin position="21"/>
        <end position="246"/>
    </location>
</feature>
<keyword evidence="6" id="KW-1185">Reference proteome</keyword>
<protein>
    <submittedName>
        <fullName evidence="5">Endonuclease</fullName>
        <ecNumber evidence="5">3.1.21.1</ecNumber>
    </submittedName>
</protein>
<accession>A0ABQ0MVR7</accession>
<gene>
    <name evidence="5" type="primary">endA</name>
    <name evidence="5" type="ORF">MTCD1_02070</name>
</gene>
<evidence type="ECO:0000256" key="4">
    <source>
        <dbReference type="SAM" id="SignalP"/>
    </source>
</evidence>
<dbReference type="EC" id="3.1.21.1" evidence="5"/>
<dbReference type="EMBL" id="BDQM01000014">
    <property type="protein sequence ID" value="GAW96456.1"/>
    <property type="molecule type" value="Genomic_DNA"/>
</dbReference>
<dbReference type="GO" id="GO:0004530">
    <property type="term" value="F:deoxyribonuclease I activity"/>
    <property type="evidence" value="ECO:0007669"/>
    <property type="project" value="UniProtKB-EC"/>
</dbReference>
<comment type="similarity">
    <text evidence="1">Belongs to the EndA/NucM nuclease family.</text>
</comment>
<keyword evidence="4" id="KW-0732">Signal</keyword>
<name>A0ABQ0MVR7_9GAMM</name>
<evidence type="ECO:0000256" key="3">
    <source>
        <dbReference type="ARBA" id="ARBA00022801"/>
    </source>
</evidence>
<dbReference type="RefSeq" id="WP_088568941.1">
    <property type="nucleotide sequence ID" value="NZ_BDQM01000014.1"/>
</dbReference>
<dbReference type="Proteomes" id="UP000197068">
    <property type="component" value="Unassembled WGS sequence"/>
</dbReference>
<keyword evidence="2" id="KW-0540">Nuclease</keyword>
<comment type="caution">
    <text evidence="5">The sequence shown here is derived from an EMBL/GenBank/DDBJ whole genome shotgun (WGS) entry which is preliminary data.</text>
</comment>
<proteinExistence type="inferred from homology"/>
<feature type="signal peptide" evidence="4">
    <location>
        <begin position="1"/>
        <end position="20"/>
    </location>
</feature>
<reference evidence="5 6" key="1">
    <citation type="submission" date="2017-06" db="EMBL/GenBank/DDBJ databases">
        <title>Whole Genome Sequences of Colwellia marinimaniae MTCD1.</title>
        <authorList>
            <person name="Kusumoto H."/>
            <person name="Inoue M."/>
            <person name="Tanikawa K."/>
            <person name="Maeji H."/>
            <person name="Cameron J.H."/>
            <person name="Bartlett D.H."/>
        </authorList>
    </citation>
    <scope>NUCLEOTIDE SEQUENCE [LARGE SCALE GENOMIC DNA]</scope>
    <source>
        <strain evidence="5 6">MTCD1</strain>
    </source>
</reference>
<organism evidence="5 6">
    <name type="scientific">Colwellia marinimaniae</name>
    <dbReference type="NCBI Taxonomy" id="1513592"/>
    <lineage>
        <taxon>Bacteria</taxon>
        <taxon>Pseudomonadati</taxon>
        <taxon>Pseudomonadota</taxon>
        <taxon>Gammaproteobacteria</taxon>
        <taxon>Alteromonadales</taxon>
        <taxon>Colwelliaceae</taxon>
        <taxon>Colwellia</taxon>
    </lineage>
</organism>
<dbReference type="SUPFAM" id="SSF54060">
    <property type="entry name" value="His-Me finger endonucleases"/>
    <property type="match status" value="1"/>
</dbReference>
<keyword evidence="3 5" id="KW-0378">Hydrolase</keyword>
<dbReference type="InterPro" id="IPR044925">
    <property type="entry name" value="His-Me_finger_sf"/>
</dbReference>
<evidence type="ECO:0000313" key="6">
    <source>
        <dbReference type="Proteomes" id="UP000197068"/>
    </source>
</evidence>
<evidence type="ECO:0000313" key="5">
    <source>
        <dbReference type="EMBL" id="GAW96456.1"/>
    </source>
</evidence>
<dbReference type="Pfam" id="PF04231">
    <property type="entry name" value="Endonuclease_1"/>
    <property type="match status" value="1"/>
</dbReference>
<keyword evidence="5" id="KW-0255">Endonuclease</keyword>
<sequence length="246" mass="28224">MKATITILLITNFITTTTLAANQEVQSFSKAKKLLEKQVYNNHRKTLYCGATFDAKKKVTPPKGFTTTKYVKRAKKIEWEHVVPAENFGRTFIEWRDGHKQCVSSKGKVFKGRRCAEKVNTEYRYMQADMFNLFPAIGAVNALRSNYNFTMLPAVKSDFGSCAMKIDNRKAEPPEIARGQIARTYLYMVGAYKRYSMSKSQRQLMSAWDKMYPVDAWECSRAKKITSLQQSENEIVKSRCQSAGVW</sequence>
<evidence type="ECO:0000256" key="2">
    <source>
        <dbReference type="ARBA" id="ARBA00022722"/>
    </source>
</evidence>
<evidence type="ECO:0000256" key="1">
    <source>
        <dbReference type="ARBA" id="ARBA00006429"/>
    </source>
</evidence>
<dbReference type="PANTHER" id="PTHR33607">
    <property type="entry name" value="ENDONUCLEASE-1"/>
    <property type="match status" value="1"/>
</dbReference>
<dbReference type="PANTHER" id="PTHR33607:SF2">
    <property type="entry name" value="ENDONUCLEASE-1"/>
    <property type="match status" value="1"/>
</dbReference>